<evidence type="ECO:0000313" key="1">
    <source>
        <dbReference type="EMBL" id="ADU11776.1"/>
    </source>
</evidence>
<sequence>MVKAYKSEAYAALHEMMHGLYEMGSIDKTTMRQFDRACLLPELALRTARIKGICGKKKIFRAF</sequence>
<dbReference type="EMBL" id="CP002395">
    <property type="protein sequence ID" value="ADU11776.1"/>
    <property type="molecule type" value="Genomic_DNA"/>
</dbReference>
<proteinExistence type="predicted"/>
<gene>
    <name evidence="1" type="ordered locus">Astex_0073</name>
</gene>
<dbReference type="HOGENOM" id="CLU_2875991_0_0_5"/>
<protein>
    <submittedName>
        <fullName evidence="1">Transcriptional regulator, XRE family</fullName>
    </submittedName>
</protein>
<dbReference type="AlphaFoldDB" id="E8RNE5"/>
<dbReference type="STRING" id="573065.Astex_0073"/>
<dbReference type="Proteomes" id="UP000001492">
    <property type="component" value="Chromosome 1"/>
</dbReference>
<dbReference type="KEGG" id="aex:Astex_0073"/>
<accession>E8RNE5</accession>
<evidence type="ECO:0000313" key="2">
    <source>
        <dbReference type="Proteomes" id="UP000001492"/>
    </source>
</evidence>
<name>E8RNE5_ASTEC</name>
<dbReference type="RefSeq" id="WP_013477610.1">
    <property type="nucleotide sequence ID" value="NC_014816.1"/>
</dbReference>
<dbReference type="eggNOG" id="COG2944">
    <property type="taxonomic scope" value="Bacteria"/>
</dbReference>
<keyword evidence="2" id="KW-1185">Reference proteome</keyword>
<reference evidence="2" key="1">
    <citation type="submission" date="2010-12" db="EMBL/GenBank/DDBJ databases">
        <title>Complete sequence of chromosome 1 of Asticcacaulis excentricus CB 48.</title>
        <authorList>
            <consortium name="US DOE Joint Genome Institute"/>
            <person name="Lucas S."/>
            <person name="Copeland A."/>
            <person name="Lapidus A."/>
            <person name="Cheng J.-F."/>
            <person name="Bruce D."/>
            <person name="Goodwin L."/>
            <person name="Pitluck S."/>
            <person name="Teshima H."/>
            <person name="Davenport K."/>
            <person name="Detter J.C."/>
            <person name="Han C."/>
            <person name="Tapia R."/>
            <person name="Land M."/>
            <person name="Hauser L."/>
            <person name="Jeffries C."/>
            <person name="Kyrpides N."/>
            <person name="Ivanova N."/>
            <person name="Ovchinnikova G."/>
            <person name="Brun Y.V."/>
            <person name="Woyke T."/>
        </authorList>
    </citation>
    <scope>NUCLEOTIDE SEQUENCE [LARGE SCALE GENOMIC DNA]</scope>
    <source>
        <strain evidence="2">ATCC 15261 / DSM 4724 / KCTC 12464 / NCIMB 9791 / VKM B-1370 / CB 48</strain>
    </source>
</reference>
<organism evidence="1 2">
    <name type="scientific">Asticcacaulis excentricus (strain ATCC 15261 / DSM 4724 / KCTC 12464 / NCIMB 9791 / VKM B-1370 / CB 48)</name>
    <dbReference type="NCBI Taxonomy" id="573065"/>
    <lineage>
        <taxon>Bacteria</taxon>
        <taxon>Pseudomonadati</taxon>
        <taxon>Pseudomonadota</taxon>
        <taxon>Alphaproteobacteria</taxon>
        <taxon>Caulobacterales</taxon>
        <taxon>Caulobacteraceae</taxon>
        <taxon>Asticcacaulis</taxon>
    </lineage>
</organism>